<accession>A0A3B0VY18</accession>
<dbReference type="AlphaFoldDB" id="A0A3B0VY18"/>
<name>A0A3B0VY18_9ZZZZ</name>
<organism evidence="1">
    <name type="scientific">hydrothermal vent metagenome</name>
    <dbReference type="NCBI Taxonomy" id="652676"/>
    <lineage>
        <taxon>unclassified sequences</taxon>
        <taxon>metagenomes</taxon>
        <taxon>ecological metagenomes</taxon>
    </lineage>
</organism>
<evidence type="ECO:0000313" key="1">
    <source>
        <dbReference type="EMBL" id="VAW41819.1"/>
    </source>
</evidence>
<dbReference type="EMBL" id="UOEX01000401">
    <property type="protein sequence ID" value="VAW41819.1"/>
    <property type="molecule type" value="Genomic_DNA"/>
</dbReference>
<gene>
    <name evidence="1" type="ORF">MNBD_DELTA03-72</name>
</gene>
<sequence length="432" mass="48301">MPIAKNNINAEIQTVFVQPRKPQNPPGPTADNFQQILTDNMHQPPHTGKSTNQIIKLGVIDKNTPTVSNLLHQNKKFKDETWNIIFSAANRGKHFRDIRAGSEVTLNLANNEISWHRPSHKPTIPASAWSSQKLTANGLVIVGKISRETPTVSNLLRRNKIYHDEAWNIILSSINSDKPFNTIRPGTTIAINPQTFELSFIRHPRQGAAAKTISSAAEEHLSTAVNNFFTDNKSISQKLVDEIRPYIGRPYSEIDCYGLVIRGLKGLGVKYSGNGGLRKTLEKMAMAQGKPLNAYQNGEGLIKAAGKTTFAKTFNHIKHPEKLAEQTFIGVEKSLRQGMILSFSTPSQGHTGVIARDNGEWSYLNSGLIDHQLDRGRTAMRVGEESLEKEIDNWFKLAKNNNEPLEINIGMLDKNKLNNFRSHHAEISHRLF</sequence>
<protein>
    <submittedName>
        <fullName evidence="1">Uncharacterized protein</fullName>
    </submittedName>
</protein>
<proteinExistence type="predicted"/>
<reference evidence="1" key="1">
    <citation type="submission" date="2018-06" db="EMBL/GenBank/DDBJ databases">
        <authorList>
            <person name="Zhirakovskaya E."/>
        </authorList>
    </citation>
    <scope>NUCLEOTIDE SEQUENCE</scope>
</reference>